<dbReference type="Pfam" id="PF05504">
    <property type="entry name" value="Spore_GerAC"/>
    <property type="match status" value="1"/>
</dbReference>
<dbReference type="EMBL" id="WKKF01000012">
    <property type="protein sequence ID" value="MRX56458.1"/>
    <property type="molecule type" value="Genomic_DNA"/>
</dbReference>
<dbReference type="InterPro" id="IPR038501">
    <property type="entry name" value="Spore_GerAC_C_sf"/>
</dbReference>
<evidence type="ECO:0000256" key="3">
    <source>
        <dbReference type="ARBA" id="ARBA00022544"/>
    </source>
</evidence>
<proteinExistence type="inferred from homology"/>
<dbReference type="Gene3D" id="3.30.300.210">
    <property type="entry name" value="Nutrient germinant receptor protein C, domain 3"/>
    <property type="match status" value="1"/>
</dbReference>
<evidence type="ECO:0000256" key="5">
    <source>
        <dbReference type="ARBA" id="ARBA00023136"/>
    </source>
</evidence>
<feature type="domain" description="Spore germination protein N-terminal" evidence="9">
    <location>
        <begin position="22"/>
        <end position="197"/>
    </location>
</feature>
<evidence type="ECO:0000256" key="6">
    <source>
        <dbReference type="ARBA" id="ARBA00023139"/>
    </source>
</evidence>
<keyword evidence="7" id="KW-0449">Lipoprotein</keyword>
<evidence type="ECO:0000313" key="11">
    <source>
        <dbReference type="Proteomes" id="UP000441585"/>
    </source>
</evidence>
<dbReference type="PANTHER" id="PTHR35789">
    <property type="entry name" value="SPORE GERMINATION PROTEIN B3"/>
    <property type="match status" value="1"/>
</dbReference>
<dbReference type="PANTHER" id="PTHR35789:SF1">
    <property type="entry name" value="SPORE GERMINATION PROTEIN B3"/>
    <property type="match status" value="1"/>
</dbReference>
<dbReference type="AlphaFoldDB" id="A0A6I2MDR3"/>
<evidence type="ECO:0000256" key="1">
    <source>
        <dbReference type="ARBA" id="ARBA00004635"/>
    </source>
</evidence>
<dbReference type="InterPro" id="IPR008844">
    <property type="entry name" value="Spore_GerAC-like"/>
</dbReference>
<comment type="similarity">
    <text evidence="2">Belongs to the GerABKC lipoprotein family.</text>
</comment>
<dbReference type="InterPro" id="IPR057336">
    <property type="entry name" value="GerAC_N"/>
</dbReference>
<feature type="domain" description="Spore germination GerAC-like C-terminal" evidence="8">
    <location>
        <begin position="226"/>
        <end position="391"/>
    </location>
</feature>
<keyword evidence="3" id="KW-0309">Germination</keyword>
<evidence type="ECO:0000313" key="10">
    <source>
        <dbReference type="EMBL" id="MRX56458.1"/>
    </source>
</evidence>
<dbReference type="NCBIfam" id="TIGR02887">
    <property type="entry name" value="spore_ger_x_C"/>
    <property type="match status" value="1"/>
</dbReference>
<accession>A0A6I2MDR3</accession>
<evidence type="ECO:0000256" key="7">
    <source>
        <dbReference type="ARBA" id="ARBA00023288"/>
    </source>
</evidence>
<name>A0A6I2MDR3_9BACI</name>
<organism evidence="10 11">
    <name type="scientific">Metabacillus idriensis</name>
    <dbReference type="NCBI Taxonomy" id="324768"/>
    <lineage>
        <taxon>Bacteria</taxon>
        <taxon>Bacillati</taxon>
        <taxon>Bacillota</taxon>
        <taxon>Bacilli</taxon>
        <taxon>Bacillales</taxon>
        <taxon>Bacillaceae</taxon>
        <taxon>Metabacillus</taxon>
    </lineage>
</organism>
<dbReference type="Proteomes" id="UP000441585">
    <property type="component" value="Unassembled WGS sequence"/>
</dbReference>
<protein>
    <submittedName>
        <fullName evidence="10">Ger(X)C family spore germination protein</fullName>
    </submittedName>
</protein>
<dbReference type="GO" id="GO:0009847">
    <property type="term" value="P:spore germination"/>
    <property type="evidence" value="ECO:0007669"/>
    <property type="project" value="InterPro"/>
</dbReference>
<dbReference type="RefSeq" id="WP_154319483.1">
    <property type="nucleotide sequence ID" value="NZ_CAJGAA010000005.1"/>
</dbReference>
<keyword evidence="6" id="KW-0564">Palmitate</keyword>
<keyword evidence="4" id="KW-0732">Signal</keyword>
<reference evidence="10 11" key="1">
    <citation type="submission" date="2019-11" db="EMBL/GenBank/DDBJ databases">
        <title>Bacillus idriensis genome.</title>
        <authorList>
            <person name="Konopka E.N."/>
            <person name="Newman J.D."/>
        </authorList>
    </citation>
    <scope>NUCLEOTIDE SEQUENCE [LARGE SCALE GENOMIC DNA]</scope>
    <source>
        <strain evidence="10 11">DSM 19097</strain>
    </source>
</reference>
<comment type="subcellular location">
    <subcellularLocation>
        <location evidence="1">Membrane</location>
        <topology evidence="1">Lipid-anchor</topology>
    </subcellularLocation>
</comment>
<evidence type="ECO:0000259" key="9">
    <source>
        <dbReference type="Pfam" id="PF25198"/>
    </source>
</evidence>
<gene>
    <name evidence="10" type="ORF">GJU41_21080</name>
</gene>
<sequence>MNLKAIFLLLIIIPILSGCWSTKELNDLALISALGIDKNDEGEYVGTFQIINPANVTGGVQGGGGGQGPSVTVFTATGDNLVEMSRRASTIISRRLYYSHTNLLVLNEKLAKEEGINKLFDAFIRDPEFRSTATVVIAHDTDASDIVKTLTAVDKIPANKVIKTLKFTESRWGEHLNVNIQDALKKLLSSGNEPVISGFRLVGNKEQGRKMENIQQTALDAILQADGLAIFKEGKLVNWYQEKPARGILWMLDKIKTTDINVSWKKQKNAIAYQVVRQKTEVSAVFKNNRPQISIKVRAEGDIGEASVPVNLNDPAVIFEIEKVIEKEIKNEIKEAVQLAKEDQTDIFGFGEAVYRSNPAEWKKLKNDWNDVHFSEIKVDVKVDAFIRRTGMIKKPQLSELDK</sequence>
<dbReference type="GO" id="GO:0016020">
    <property type="term" value="C:membrane"/>
    <property type="evidence" value="ECO:0007669"/>
    <property type="project" value="UniProtKB-SubCell"/>
</dbReference>
<evidence type="ECO:0000259" key="8">
    <source>
        <dbReference type="Pfam" id="PF05504"/>
    </source>
</evidence>
<keyword evidence="5" id="KW-0472">Membrane</keyword>
<dbReference type="Pfam" id="PF25198">
    <property type="entry name" value="Spore_GerAC_N"/>
    <property type="match status" value="1"/>
</dbReference>
<dbReference type="InterPro" id="IPR046953">
    <property type="entry name" value="Spore_GerAC-like_C"/>
</dbReference>
<dbReference type="PROSITE" id="PS51257">
    <property type="entry name" value="PROKAR_LIPOPROTEIN"/>
    <property type="match status" value="1"/>
</dbReference>
<comment type="caution">
    <text evidence="10">The sequence shown here is derived from an EMBL/GenBank/DDBJ whole genome shotgun (WGS) entry which is preliminary data.</text>
</comment>
<evidence type="ECO:0000256" key="2">
    <source>
        <dbReference type="ARBA" id="ARBA00007886"/>
    </source>
</evidence>
<evidence type="ECO:0000256" key="4">
    <source>
        <dbReference type="ARBA" id="ARBA00022729"/>
    </source>
</evidence>
<keyword evidence="11" id="KW-1185">Reference proteome</keyword>